<dbReference type="Gene3D" id="1.50.10.10">
    <property type="match status" value="1"/>
</dbReference>
<dbReference type="SUPFAM" id="SSF48208">
    <property type="entry name" value="Six-hairpin glycosidases"/>
    <property type="match status" value="1"/>
</dbReference>
<dbReference type="EC" id="3.2.1.28" evidence="2"/>
<name>A0A183G221_HELPZ</name>
<evidence type="ECO:0000256" key="2">
    <source>
        <dbReference type="ARBA" id="ARBA00012757"/>
    </source>
</evidence>
<proteinExistence type="inferred from homology"/>
<evidence type="ECO:0000313" key="5">
    <source>
        <dbReference type="EMBL" id="VDP02357.1"/>
    </source>
</evidence>
<dbReference type="InterPro" id="IPR008928">
    <property type="entry name" value="6-hairpin_glycosidase_sf"/>
</dbReference>
<dbReference type="InterPro" id="IPR012341">
    <property type="entry name" value="6hp_glycosidase-like_sf"/>
</dbReference>
<dbReference type="GO" id="GO:0004555">
    <property type="term" value="F:alpha,alpha-trehalase activity"/>
    <property type="evidence" value="ECO:0007669"/>
    <property type="project" value="UniProtKB-EC"/>
</dbReference>
<dbReference type="PANTHER" id="PTHR23403">
    <property type="entry name" value="TREHALASE"/>
    <property type="match status" value="1"/>
</dbReference>
<dbReference type="Proteomes" id="UP000050761">
    <property type="component" value="Unassembled WGS sequence"/>
</dbReference>
<accession>A0A183G221</accession>
<comment type="similarity">
    <text evidence="1">Belongs to the glycosyl hydrolase 37 family.</text>
</comment>
<evidence type="ECO:0000313" key="7">
    <source>
        <dbReference type="WBParaSite" id="HPBE_0001530201-mRNA-1"/>
    </source>
</evidence>
<dbReference type="Pfam" id="PF01204">
    <property type="entry name" value="Trehalase"/>
    <property type="match status" value="1"/>
</dbReference>
<accession>A0A3P7ZKK8</accession>
<evidence type="ECO:0000256" key="1">
    <source>
        <dbReference type="ARBA" id="ARBA00005615"/>
    </source>
</evidence>
<sequence>MGLLASVCITPPVSIQSLGVFEYPGGIPTSMVTDSEEQWDFPNGFSPLNHMVVEGLRKSQNAQMQDAVRIFMQLMPTCSDTLPVTLTT</sequence>
<evidence type="ECO:0000256" key="4">
    <source>
        <dbReference type="ARBA" id="ARBA00030473"/>
    </source>
</evidence>
<dbReference type="PANTHER" id="PTHR23403:SF5">
    <property type="entry name" value="TREHALASE"/>
    <property type="match status" value="1"/>
</dbReference>
<dbReference type="AlphaFoldDB" id="A0A183G221"/>
<reference evidence="7" key="2">
    <citation type="submission" date="2019-09" db="UniProtKB">
        <authorList>
            <consortium name="WormBaseParasite"/>
        </authorList>
    </citation>
    <scope>IDENTIFICATION</scope>
</reference>
<dbReference type="WBParaSite" id="HPBE_0001530201-mRNA-1">
    <property type="protein sequence ID" value="HPBE_0001530201-mRNA-1"/>
    <property type="gene ID" value="HPBE_0001530201"/>
</dbReference>
<dbReference type="EMBL" id="UZAH01028785">
    <property type="protein sequence ID" value="VDP02357.1"/>
    <property type="molecule type" value="Genomic_DNA"/>
</dbReference>
<gene>
    <name evidence="5" type="ORF">HPBE_LOCUS15301</name>
</gene>
<reference evidence="5 6" key="1">
    <citation type="submission" date="2018-11" db="EMBL/GenBank/DDBJ databases">
        <authorList>
            <consortium name="Pathogen Informatics"/>
        </authorList>
    </citation>
    <scope>NUCLEOTIDE SEQUENCE [LARGE SCALE GENOMIC DNA]</scope>
</reference>
<evidence type="ECO:0000313" key="6">
    <source>
        <dbReference type="Proteomes" id="UP000050761"/>
    </source>
</evidence>
<protein>
    <recommendedName>
        <fullName evidence="3">Trehalase</fullName>
        <ecNumber evidence="2">3.2.1.28</ecNumber>
    </recommendedName>
    <alternativeName>
        <fullName evidence="4">Alpha,alpha-trehalase</fullName>
    </alternativeName>
</protein>
<dbReference type="InterPro" id="IPR001661">
    <property type="entry name" value="Glyco_hydro_37"/>
</dbReference>
<evidence type="ECO:0000256" key="3">
    <source>
        <dbReference type="ARBA" id="ARBA00019905"/>
    </source>
</evidence>
<dbReference type="OrthoDB" id="5844582at2759"/>
<organism evidence="6 7">
    <name type="scientific">Heligmosomoides polygyrus</name>
    <name type="common">Parasitic roundworm</name>
    <dbReference type="NCBI Taxonomy" id="6339"/>
    <lineage>
        <taxon>Eukaryota</taxon>
        <taxon>Metazoa</taxon>
        <taxon>Ecdysozoa</taxon>
        <taxon>Nematoda</taxon>
        <taxon>Chromadorea</taxon>
        <taxon>Rhabditida</taxon>
        <taxon>Rhabditina</taxon>
        <taxon>Rhabditomorpha</taxon>
        <taxon>Strongyloidea</taxon>
        <taxon>Heligmosomidae</taxon>
        <taxon>Heligmosomoides</taxon>
    </lineage>
</organism>
<dbReference type="GO" id="GO:0005993">
    <property type="term" value="P:trehalose catabolic process"/>
    <property type="evidence" value="ECO:0007669"/>
    <property type="project" value="TreeGrafter"/>
</dbReference>
<keyword evidence="6" id="KW-1185">Reference proteome</keyword>